<accession>A0A5M3TE89</accession>
<dbReference type="GeneID" id="301685694"/>
<proteinExistence type="predicted"/>
<keyword evidence="2" id="KW-1185">Reference proteome</keyword>
<reference evidence="1 2" key="1">
    <citation type="journal article" date="2019" name="J Genomics">
        <title>The Draft Genome of a Hydrogen-producing Cyanobacterium, Arthrospira platensis NIES-46.</title>
        <authorList>
            <person name="Suzuki S."/>
            <person name="Yamaguchi H."/>
            <person name="Kawachi M."/>
        </authorList>
    </citation>
    <scope>NUCLEOTIDE SEQUENCE [LARGE SCALE GENOMIC DNA]</scope>
    <source>
        <strain evidence="1 2">NIES-46</strain>
    </source>
</reference>
<evidence type="ECO:0000313" key="1">
    <source>
        <dbReference type="EMBL" id="GCE96927.1"/>
    </source>
</evidence>
<dbReference type="Proteomes" id="UP000326169">
    <property type="component" value="Unassembled WGS sequence"/>
</dbReference>
<evidence type="ECO:0000313" key="2">
    <source>
        <dbReference type="Proteomes" id="UP000326169"/>
    </source>
</evidence>
<dbReference type="EMBL" id="BIMW01000303">
    <property type="protein sequence ID" value="GCE96927.1"/>
    <property type="molecule type" value="Genomic_DNA"/>
</dbReference>
<comment type="caution">
    <text evidence="1">The sequence shown here is derived from an EMBL/GenBank/DDBJ whole genome shotgun (WGS) entry which is preliminary data.</text>
</comment>
<gene>
    <name evidence="1" type="ORF">NIES46_50020</name>
</gene>
<organism evidence="1 2">
    <name type="scientific">Limnospira platensis NIES-46</name>
    <dbReference type="NCBI Taxonomy" id="1236695"/>
    <lineage>
        <taxon>Bacteria</taxon>
        <taxon>Bacillati</taxon>
        <taxon>Cyanobacteriota</taxon>
        <taxon>Cyanophyceae</taxon>
        <taxon>Oscillatoriophycideae</taxon>
        <taxon>Oscillatoriales</taxon>
        <taxon>Sirenicapillariaceae</taxon>
        <taxon>Limnospira</taxon>
    </lineage>
</organism>
<protein>
    <submittedName>
        <fullName evidence="1">Uncharacterized protein</fullName>
    </submittedName>
</protein>
<sequence length="66" mass="7750">MENLESEIYLGRLTDIATSIQDYGERISVRLDQFTLEKDEHLAEVIGYLHLIRQLTNEGMKELRKL</sequence>
<dbReference type="RefSeq" id="WP_006616134.1">
    <property type="nucleotide sequence ID" value="NZ_BIMW01000303.1"/>
</dbReference>
<name>A0A5M3TE89_LIMPL</name>